<name>A0A0A9C1L6_ARUDO</name>
<reference evidence="1" key="1">
    <citation type="submission" date="2014-09" db="EMBL/GenBank/DDBJ databases">
        <authorList>
            <person name="Magalhaes I.L.F."/>
            <person name="Oliveira U."/>
            <person name="Santos F.R."/>
            <person name="Vidigal T.H.D.A."/>
            <person name="Brescovit A.D."/>
            <person name="Santos A.J."/>
        </authorList>
    </citation>
    <scope>NUCLEOTIDE SEQUENCE</scope>
    <source>
        <tissue evidence="1">Shoot tissue taken approximately 20 cm above the soil surface</tissue>
    </source>
</reference>
<dbReference type="AlphaFoldDB" id="A0A0A9C1L6"/>
<proteinExistence type="predicted"/>
<accession>A0A0A9C1L6</accession>
<sequence length="35" mass="4134">MMRMYFGVTSLHFLRKGEKHSPSFCFVFVISSYLS</sequence>
<protein>
    <submittedName>
        <fullName evidence="1">Uncharacterized protein</fullName>
    </submittedName>
</protein>
<dbReference type="EMBL" id="GBRH01227746">
    <property type="protein sequence ID" value="JAD70149.1"/>
    <property type="molecule type" value="Transcribed_RNA"/>
</dbReference>
<evidence type="ECO:0000313" key="1">
    <source>
        <dbReference type="EMBL" id="JAD70149.1"/>
    </source>
</evidence>
<organism evidence="1">
    <name type="scientific">Arundo donax</name>
    <name type="common">Giant reed</name>
    <name type="synonym">Donax arundinaceus</name>
    <dbReference type="NCBI Taxonomy" id="35708"/>
    <lineage>
        <taxon>Eukaryota</taxon>
        <taxon>Viridiplantae</taxon>
        <taxon>Streptophyta</taxon>
        <taxon>Embryophyta</taxon>
        <taxon>Tracheophyta</taxon>
        <taxon>Spermatophyta</taxon>
        <taxon>Magnoliopsida</taxon>
        <taxon>Liliopsida</taxon>
        <taxon>Poales</taxon>
        <taxon>Poaceae</taxon>
        <taxon>PACMAD clade</taxon>
        <taxon>Arundinoideae</taxon>
        <taxon>Arundineae</taxon>
        <taxon>Arundo</taxon>
    </lineage>
</organism>
<reference evidence="1" key="2">
    <citation type="journal article" date="2015" name="Data Brief">
        <title>Shoot transcriptome of the giant reed, Arundo donax.</title>
        <authorList>
            <person name="Barrero R.A."/>
            <person name="Guerrero F.D."/>
            <person name="Moolhuijzen P."/>
            <person name="Goolsby J.A."/>
            <person name="Tidwell J."/>
            <person name="Bellgard S.E."/>
            <person name="Bellgard M.I."/>
        </authorList>
    </citation>
    <scope>NUCLEOTIDE SEQUENCE</scope>
    <source>
        <tissue evidence="1">Shoot tissue taken approximately 20 cm above the soil surface</tissue>
    </source>
</reference>